<dbReference type="Pfam" id="PF02645">
    <property type="entry name" value="DegV"/>
    <property type="match status" value="1"/>
</dbReference>
<evidence type="ECO:0000313" key="4">
    <source>
        <dbReference type="Proteomes" id="UP000051733"/>
    </source>
</evidence>
<dbReference type="EMBL" id="AYYY01000025">
    <property type="protein sequence ID" value="KRM61532.1"/>
    <property type="molecule type" value="Genomic_DNA"/>
</dbReference>
<name>A0A0R2AFH7_9LACO</name>
<organism evidence="3 4">
    <name type="scientific">Paucilactobacillus vaccinostercus DSM 20634</name>
    <dbReference type="NCBI Taxonomy" id="1423813"/>
    <lineage>
        <taxon>Bacteria</taxon>
        <taxon>Bacillati</taxon>
        <taxon>Bacillota</taxon>
        <taxon>Bacilli</taxon>
        <taxon>Lactobacillales</taxon>
        <taxon>Lactobacillaceae</taxon>
        <taxon>Paucilactobacillus</taxon>
    </lineage>
</organism>
<dbReference type="PANTHER" id="PTHR33434">
    <property type="entry name" value="DEGV DOMAIN-CONTAINING PROTEIN DR_1986-RELATED"/>
    <property type="match status" value="1"/>
</dbReference>
<proteinExistence type="predicted"/>
<dbReference type="Proteomes" id="UP000051733">
    <property type="component" value="Unassembled WGS sequence"/>
</dbReference>
<dbReference type="InterPro" id="IPR043168">
    <property type="entry name" value="DegV_C"/>
</dbReference>
<evidence type="ECO:0000256" key="2">
    <source>
        <dbReference type="ARBA" id="ARBA00023121"/>
    </source>
</evidence>
<dbReference type="GO" id="GO:0008289">
    <property type="term" value="F:lipid binding"/>
    <property type="evidence" value="ECO:0007669"/>
    <property type="project" value="UniProtKB-KW"/>
</dbReference>
<keyword evidence="2" id="KW-0446">Lipid-binding</keyword>
<protein>
    <submittedName>
        <fullName evidence="3">DegV family protein</fullName>
    </submittedName>
</protein>
<comment type="caution">
    <text evidence="3">The sequence shown here is derived from an EMBL/GenBank/DDBJ whole genome shotgun (WGS) entry which is preliminary data.</text>
</comment>
<evidence type="ECO:0000256" key="1">
    <source>
        <dbReference type="ARBA" id="ARBA00003238"/>
    </source>
</evidence>
<evidence type="ECO:0000313" key="3">
    <source>
        <dbReference type="EMBL" id="KRM61532.1"/>
    </source>
</evidence>
<dbReference type="NCBIfam" id="TIGR00762">
    <property type="entry name" value="DegV"/>
    <property type="match status" value="1"/>
</dbReference>
<keyword evidence="4" id="KW-1185">Reference proteome</keyword>
<dbReference type="Gene3D" id="3.30.1180.10">
    <property type="match status" value="1"/>
</dbReference>
<dbReference type="OrthoDB" id="5429275at2"/>
<dbReference type="Gene3D" id="3.40.50.10170">
    <property type="match status" value="1"/>
</dbReference>
<accession>A0A0R2AFH7</accession>
<dbReference type="SUPFAM" id="SSF82549">
    <property type="entry name" value="DAK1/DegV-like"/>
    <property type="match status" value="1"/>
</dbReference>
<reference evidence="3 4" key="1">
    <citation type="journal article" date="2015" name="Genome Announc.">
        <title>Expanding the biotechnology potential of lactobacilli through comparative genomics of 213 strains and associated genera.</title>
        <authorList>
            <person name="Sun Z."/>
            <person name="Harris H.M."/>
            <person name="McCann A."/>
            <person name="Guo C."/>
            <person name="Argimon S."/>
            <person name="Zhang W."/>
            <person name="Yang X."/>
            <person name="Jeffery I.B."/>
            <person name="Cooney J.C."/>
            <person name="Kagawa T.F."/>
            <person name="Liu W."/>
            <person name="Song Y."/>
            <person name="Salvetti E."/>
            <person name="Wrobel A."/>
            <person name="Rasinkangas P."/>
            <person name="Parkhill J."/>
            <person name="Rea M.C."/>
            <person name="O'Sullivan O."/>
            <person name="Ritari J."/>
            <person name="Douillard F.P."/>
            <person name="Paul Ross R."/>
            <person name="Yang R."/>
            <person name="Briner A.E."/>
            <person name="Felis G.E."/>
            <person name="de Vos W.M."/>
            <person name="Barrangou R."/>
            <person name="Klaenhammer T.R."/>
            <person name="Caufield P.W."/>
            <person name="Cui Y."/>
            <person name="Zhang H."/>
            <person name="O'Toole P.W."/>
        </authorList>
    </citation>
    <scope>NUCLEOTIDE SEQUENCE [LARGE SCALE GENOMIC DNA]</scope>
    <source>
        <strain evidence="3 4">DSM 20634</strain>
    </source>
</reference>
<dbReference type="PANTHER" id="PTHR33434:SF2">
    <property type="entry name" value="FATTY ACID-BINDING PROTEIN TM_1468"/>
    <property type="match status" value="1"/>
</dbReference>
<dbReference type="InterPro" id="IPR003797">
    <property type="entry name" value="DegV"/>
</dbReference>
<dbReference type="PATRIC" id="fig|1423813.3.peg.1634"/>
<dbReference type="STRING" id="1423813.FC26_GL001607"/>
<dbReference type="PROSITE" id="PS51482">
    <property type="entry name" value="DEGV"/>
    <property type="match status" value="1"/>
</dbReference>
<gene>
    <name evidence="3" type="ORF">FC26_GL001607</name>
</gene>
<sequence length="285" mass="30014">MTEKIAILVDSGSDVPQAVVDANDNIRIVPLTVTIEGQDYQDRVNLTPDEFYTRLQTVSALPLTASPAPEQVTTAVQGLLDEGFTKILGITISSGLSATHQTFRLAAEQFDSDQVVMLDTKSVGIGSGLQAVYASELINQGHSFETVVAKVTASIAKSHVYFYIPTLKYLRAGGRIGRVSGLVGSALKIKPVISCDPEGIYYPITKSRSENKAVAKMVALVAGDFAGQRGRIAVAHGQNPALLAQVSAALQEQTGHAVDYQGDISPSLGVHTGPGLIGVGVQIEA</sequence>
<comment type="function">
    <text evidence="1">May bind long-chain fatty acids, such as palmitate, and may play a role in lipid transport or fatty acid metabolism.</text>
</comment>
<dbReference type="InterPro" id="IPR050270">
    <property type="entry name" value="DegV_domain_contain"/>
</dbReference>
<dbReference type="RefSeq" id="WP_057778766.1">
    <property type="nucleotide sequence ID" value="NZ_AYYY01000025.1"/>
</dbReference>
<dbReference type="AlphaFoldDB" id="A0A0R2AFH7"/>